<gene>
    <name evidence="9" type="primary">rpoE_5</name>
    <name evidence="9" type="ORF">MSEDJ_44620</name>
</gene>
<feature type="domain" description="RNA polymerase sigma factor 70 region 4 type 2" evidence="8">
    <location>
        <begin position="124"/>
        <end position="175"/>
    </location>
</feature>
<dbReference type="SUPFAM" id="SSF88946">
    <property type="entry name" value="Sigma2 domain of RNA polymerase sigma factors"/>
    <property type="match status" value="1"/>
</dbReference>
<evidence type="ECO:0000313" key="9">
    <source>
        <dbReference type="EMBL" id="BBY30366.1"/>
    </source>
</evidence>
<organism evidence="9 10">
    <name type="scientific">Mycolicibacterium sediminis</name>
    <dbReference type="NCBI Taxonomy" id="1286180"/>
    <lineage>
        <taxon>Bacteria</taxon>
        <taxon>Bacillati</taxon>
        <taxon>Actinomycetota</taxon>
        <taxon>Actinomycetes</taxon>
        <taxon>Mycobacteriales</taxon>
        <taxon>Mycobacteriaceae</taxon>
        <taxon>Mycolicibacterium</taxon>
    </lineage>
</organism>
<keyword evidence="5" id="KW-0238">DNA-binding</keyword>
<dbReference type="InterPro" id="IPR013249">
    <property type="entry name" value="RNA_pol_sigma70_r4_t2"/>
</dbReference>
<reference evidence="9 10" key="1">
    <citation type="journal article" date="2019" name="Emerg. Microbes Infect.">
        <title>Comprehensive subspecies identification of 175 nontuberculous mycobacteria species based on 7547 genomic profiles.</title>
        <authorList>
            <person name="Matsumoto Y."/>
            <person name="Kinjo T."/>
            <person name="Motooka D."/>
            <person name="Nabeya D."/>
            <person name="Jung N."/>
            <person name="Uechi K."/>
            <person name="Horii T."/>
            <person name="Iida T."/>
            <person name="Fujita J."/>
            <person name="Nakamura S."/>
        </authorList>
    </citation>
    <scope>NUCLEOTIDE SEQUENCE [LARGE SCALE GENOMIC DNA]</scope>
    <source>
        <strain evidence="9 10">JCM 17899</strain>
    </source>
</reference>
<dbReference type="NCBIfam" id="NF007214">
    <property type="entry name" value="PRK09636.1"/>
    <property type="match status" value="1"/>
</dbReference>
<keyword evidence="3" id="KW-0805">Transcription regulation</keyword>
<evidence type="ECO:0000256" key="1">
    <source>
        <dbReference type="ARBA" id="ARBA00010641"/>
    </source>
</evidence>
<keyword evidence="10" id="KW-1185">Reference proteome</keyword>
<dbReference type="PANTHER" id="PTHR30173:SF43">
    <property type="entry name" value="ECF RNA POLYMERASE SIGMA FACTOR SIGI-RELATED"/>
    <property type="match status" value="1"/>
</dbReference>
<accession>A0A7I7QWU4</accession>
<dbReference type="Gene3D" id="3.10.450.50">
    <property type="match status" value="1"/>
</dbReference>
<dbReference type="GO" id="GO:0003677">
    <property type="term" value="F:DNA binding"/>
    <property type="evidence" value="ECO:0007669"/>
    <property type="project" value="UniProtKB-KW"/>
</dbReference>
<dbReference type="GO" id="GO:0006352">
    <property type="term" value="P:DNA-templated transcription initiation"/>
    <property type="evidence" value="ECO:0007669"/>
    <property type="project" value="InterPro"/>
</dbReference>
<protein>
    <submittedName>
        <fullName evidence="9">RNA polymerase sigma24 factor</fullName>
    </submittedName>
</protein>
<name>A0A7I7QWU4_9MYCO</name>
<comment type="subunit">
    <text evidence="2">Interacts transiently with the RNA polymerase catalytic core formed by RpoA, RpoB, RpoC and RpoZ (2 alpha, 1 beta, 1 beta' and 1 omega subunit) to form the RNA polymerase holoenzyme that can initiate transcription.</text>
</comment>
<dbReference type="Gene3D" id="1.10.10.10">
    <property type="entry name" value="Winged helix-like DNA-binding domain superfamily/Winged helix DNA-binding domain"/>
    <property type="match status" value="1"/>
</dbReference>
<dbReference type="EMBL" id="AP022588">
    <property type="protein sequence ID" value="BBY30366.1"/>
    <property type="molecule type" value="Genomic_DNA"/>
</dbReference>
<dbReference type="AlphaFoldDB" id="A0A7I7QWU4"/>
<evidence type="ECO:0000259" key="7">
    <source>
        <dbReference type="Pfam" id="PF04542"/>
    </source>
</evidence>
<comment type="similarity">
    <text evidence="1">Belongs to the sigma-70 factor family. ECF subfamily.</text>
</comment>
<evidence type="ECO:0000256" key="4">
    <source>
        <dbReference type="ARBA" id="ARBA00023082"/>
    </source>
</evidence>
<dbReference type="Gene3D" id="1.10.1740.10">
    <property type="match status" value="1"/>
</dbReference>
<dbReference type="NCBIfam" id="TIGR02937">
    <property type="entry name" value="sigma70-ECF"/>
    <property type="match status" value="1"/>
</dbReference>
<dbReference type="InterPro" id="IPR013325">
    <property type="entry name" value="RNA_pol_sigma_r2"/>
</dbReference>
<evidence type="ECO:0000256" key="2">
    <source>
        <dbReference type="ARBA" id="ARBA00011344"/>
    </source>
</evidence>
<dbReference type="InterPro" id="IPR013324">
    <property type="entry name" value="RNA_pol_sigma_r3/r4-like"/>
</dbReference>
<dbReference type="Pfam" id="PF08281">
    <property type="entry name" value="Sigma70_r4_2"/>
    <property type="match status" value="1"/>
</dbReference>
<proteinExistence type="inferred from homology"/>
<feature type="domain" description="RNA polymerase sigma-70 region 2" evidence="7">
    <location>
        <begin position="12"/>
        <end position="77"/>
    </location>
</feature>
<keyword evidence="4" id="KW-0731">Sigma factor</keyword>
<dbReference type="GO" id="GO:0016987">
    <property type="term" value="F:sigma factor activity"/>
    <property type="evidence" value="ECO:0007669"/>
    <property type="project" value="UniProtKB-KW"/>
</dbReference>
<dbReference type="RefSeq" id="WP_163799776.1">
    <property type="nucleotide sequence ID" value="NZ_AP022588.1"/>
</dbReference>
<dbReference type="InterPro" id="IPR032710">
    <property type="entry name" value="NTF2-like_dom_sf"/>
</dbReference>
<evidence type="ECO:0000256" key="6">
    <source>
        <dbReference type="ARBA" id="ARBA00023163"/>
    </source>
</evidence>
<evidence type="ECO:0000313" key="10">
    <source>
        <dbReference type="Proteomes" id="UP000467193"/>
    </source>
</evidence>
<dbReference type="InterPro" id="IPR036388">
    <property type="entry name" value="WH-like_DNA-bd_sf"/>
</dbReference>
<dbReference type="SUPFAM" id="SSF54427">
    <property type="entry name" value="NTF2-like"/>
    <property type="match status" value="1"/>
</dbReference>
<sequence>MSTAEPSNPDVGQYRKLLLSVAFRLLGSTHDAEDMVQEAYSRWYAMNSQAQSLIEVPQAWLVQVTSRVCLDQLRSARVRREAYVGDWLPEPLPTSYFAANFGTDALAGGDPINEVTLDESVSTALLVLLEEVTPAERVTLILHDVFAIPYKEIAEIVGRSSDACRQLAVSARRHINAERYGRSSDAGAHSAVVAAFKKACSSGRLDELIDTLDPNVVVRVDGGGKTRAALRPVIGSDKVARFARGILVKQDCAQLVERSVNGQSGLLLLSGDQVVRVYSFDVVDGKIVRIWIVANPDKLGNWNAPADAAD</sequence>
<keyword evidence="6" id="KW-0804">Transcription</keyword>
<dbReference type="KEGG" id="msei:MSEDJ_44620"/>
<dbReference type="PANTHER" id="PTHR30173">
    <property type="entry name" value="SIGMA 19 FACTOR"/>
    <property type="match status" value="1"/>
</dbReference>
<evidence type="ECO:0000259" key="8">
    <source>
        <dbReference type="Pfam" id="PF08281"/>
    </source>
</evidence>
<evidence type="ECO:0000256" key="3">
    <source>
        <dbReference type="ARBA" id="ARBA00023015"/>
    </source>
</evidence>
<dbReference type="InterPro" id="IPR052704">
    <property type="entry name" value="ECF_Sigma-70_Domain"/>
</dbReference>
<evidence type="ECO:0000256" key="5">
    <source>
        <dbReference type="ARBA" id="ARBA00023125"/>
    </source>
</evidence>
<dbReference type="Proteomes" id="UP000467193">
    <property type="component" value="Chromosome"/>
</dbReference>
<dbReference type="InterPro" id="IPR014284">
    <property type="entry name" value="RNA_pol_sigma-70_dom"/>
</dbReference>
<dbReference type="InterPro" id="IPR007627">
    <property type="entry name" value="RNA_pol_sigma70_r2"/>
</dbReference>
<dbReference type="Pfam" id="PF04542">
    <property type="entry name" value="Sigma70_r2"/>
    <property type="match status" value="1"/>
</dbReference>
<dbReference type="SUPFAM" id="SSF88659">
    <property type="entry name" value="Sigma3 and sigma4 domains of RNA polymerase sigma factors"/>
    <property type="match status" value="1"/>
</dbReference>